<dbReference type="Gene3D" id="3.90.920.10">
    <property type="entry name" value="DNA primase, PRIM domain"/>
    <property type="match status" value="1"/>
</dbReference>
<comment type="similarity">
    <text evidence="1 10">Belongs to the eukaryotic-type primase small subunit family.</text>
</comment>
<evidence type="ECO:0000256" key="3">
    <source>
        <dbReference type="ARBA" id="ARBA00022515"/>
    </source>
</evidence>
<gene>
    <name evidence="11" type="primary">PRI1</name>
    <name evidence="11" type="ORF">MCUN1_002179</name>
</gene>
<dbReference type="GO" id="GO:0005658">
    <property type="term" value="C:alpha DNA polymerase:primase complex"/>
    <property type="evidence" value="ECO:0007669"/>
    <property type="project" value="UniProtKB-ARBA"/>
</dbReference>
<dbReference type="FunFam" id="3.90.920.10:FF:000003">
    <property type="entry name" value="DNA primase"/>
    <property type="match status" value="1"/>
</dbReference>
<evidence type="ECO:0000313" key="11">
    <source>
        <dbReference type="EMBL" id="WFD35328.1"/>
    </source>
</evidence>
<keyword evidence="9" id="KW-0804">Transcription</keyword>
<sequence length="453" mass="51910">MADPQEELEAALVDVDDVRMLDVDESVDPMALLAYYRRLLPFRSLYTWLNQDVAPTRNFVNREFAFTLQNDVYLRYQSFQTWDEWKKEVCRLNPSRFEIGPVYSLKPKDRKTLQRATFKPVARELVFDIDMTDYDEIRTCCSGKDICARCWQFIAVAVEVLDAVLREDFGLSHLLWVYSGRRGIHCWVSDADACALTDEARRALVGWTEIIKGGQNQVKKVDLGGGSRALHPSIRRALGANILQSSAGAPAPQTTAPLQRAFINTVLRDQDCFREETHYETLLALLPQDESVNRLRSRWAAPRSSVAKWDDVLDTARKSSDRARPSWIAALEDIVIQYTYPRIDSEVSRRQNHLLKSPFVVHPATGRVCVPLEVDQVHTFDPHTGAPTVAQLLRELTRYEAEHGSQEPDAERRAEWDRTSLKPFVEQLDRLSQRLLRDARDAKRAAARHSLDF</sequence>
<evidence type="ECO:0000256" key="9">
    <source>
        <dbReference type="ARBA" id="ARBA00023163"/>
    </source>
</evidence>
<dbReference type="NCBIfam" id="TIGR00335">
    <property type="entry name" value="primase_sml"/>
    <property type="match status" value="1"/>
</dbReference>
<evidence type="ECO:0000256" key="10">
    <source>
        <dbReference type="RuleBase" id="RU003514"/>
    </source>
</evidence>
<dbReference type="PANTHER" id="PTHR10536">
    <property type="entry name" value="DNA PRIMASE SMALL SUBUNIT"/>
    <property type="match status" value="1"/>
</dbReference>
<evidence type="ECO:0000256" key="2">
    <source>
        <dbReference type="ARBA" id="ARBA00022478"/>
    </source>
</evidence>
<dbReference type="AlphaFoldDB" id="A0AAF0ER72"/>
<dbReference type="Proteomes" id="UP001219933">
    <property type="component" value="Chromosome 3"/>
</dbReference>
<keyword evidence="4 10" id="KW-0808">Transferase</keyword>
<dbReference type="GO" id="GO:0003899">
    <property type="term" value="F:DNA-directed RNA polymerase activity"/>
    <property type="evidence" value="ECO:0007669"/>
    <property type="project" value="InterPro"/>
</dbReference>
<name>A0AAF0ER72_9BASI</name>
<dbReference type="Pfam" id="PF01896">
    <property type="entry name" value="DNA_primase_S"/>
    <property type="match status" value="1"/>
</dbReference>
<evidence type="ECO:0000256" key="4">
    <source>
        <dbReference type="ARBA" id="ARBA00022679"/>
    </source>
</evidence>
<evidence type="ECO:0000256" key="5">
    <source>
        <dbReference type="ARBA" id="ARBA00022695"/>
    </source>
</evidence>
<evidence type="ECO:0000256" key="8">
    <source>
        <dbReference type="ARBA" id="ARBA00022833"/>
    </source>
</evidence>
<accession>A0AAF0ER72</accession>
<evidence type="ECO:0000313" key="12">
    <source>
        <dbReference type="Proteomes" id="UP001219933"/>
    </source>
</evidence>
<dbReference type="InterPro" id="IPR002755">
    <property type="entry name" value="DNA_primase_S"/>
</dbReference>
<organism evidence="11 12">
    <name type="scientific">Malassezia cuniculi</name>
    <dbReference type="NCBI Taxonomy" id="948313"/>
    <lineage>
        <taxon>Eukaryota</taxon>
        <taxon>Fungi</taxon>
        <taxon>Dikarya</taxon>
        <taxon>Basidiomycota</taxon>
        <taxon>Ustilaginomycotina</taxon>
        <taxon>Malasseziomycetes</taxon>
        <taxon>Malasseziales</taxon>
        <taxon>Malasseziaceae</taxon>
        <taxon>Malassezia</taxon>
    </lineage>
</organism>
<evidence type="ECO:0000256" key="7">
    <source>
        <dbReference type="ARBA" id="ARBA00022723"/>
    </source>
</evidence>
<keyword evidence="8" id="KW-0862">Zinc</keyword>
<dbReference type="SUPFAM" id="SSF56747">
    <property type="entry name" value="Prim-pol domain"/>
    <property type="match status" value="1"/>
</dbReference>
<keyword evidence="6 10" id="KW-0235">DNA replication</keyword>
<keyword evidence="5" id="KW-0548">Nucleotidyltransferase</keyword>
<keyword evidence="3 10" id="KW-0639">Primosome</keyword>
<dbReference type="InterPro" id="IPR014052">
    <property type="entry name" value="DNA_primase_ssu_euk/arc"/>
</dbReference>
<dbReference type="GO" id="GO:0006269">
    <property type="term" value="P:DNA replication, synthesis of primer"/>
    <property type="evidence" value="ECO:0007669"/>
    <property type="project" value="UniProtKB-KW"/>
</dbReference>
<keyword evidence="2 10" id="KW-0240">DNA-directed RNA polymerase</keyword>
<dbReference type="EMBL" id="CP119879">
    <property type="protein sequence ID" value="WFD35328.1"/>
    <property type="molecule type" value="Genomic_DNA"/>
</dbReference>
<keyword evidence="12" id="KW-1185">Reference proteome</keyword>
<evidence type="ECO:0000256" key="6">
    <source>
        <dbReference type="ARBA" id="ARBA00022705"/>
    </source>
</evidence>
<dbReference type="EC" id="2.7.7.-" evidence="10"/>
<dbReference type="GO" id="GO:0046872">
    <property type="term" value="F:metal ion binding"/>
    <property type="evidence" value="ECO:0007669"/>
    <property type="project" value="UniProtKB-KW"/>
</dbReference>
<keyword evidence="7" id="KW-0479">Metal-binding</keyword>
<dbReference type="CDD" id="cd04860">
    <property type="entry name" value="AE_Prim_S"/>
    <property type="match status" value="1"/>
</dbReference>
<protein>
    <recommendedName>
        <fullName evidence="10">DNA primase</fullName>
        <ecNumber evidence="10">2.7.7.-</ecNumber>
    </recommendedName>
</protein>
<evidence type="ECO:0000256" key="1">
    <source>
        <dbReference type="ARBA" id="ARBA00009762"/>
    </source>
</evidence>
<proteinExistence type="inferred from homology"/>
<reference evidence="11" key="1">
    <citation type="submission" date="2023-03" db="EMBL/GenBank/DDBJ databases">
        <title>Mating type loci evolution in Malassezia.</title>
        <authorList>
            <person name="Coelho M.A."/>
        </authorList>
    </citation>
    <scope>NUCLEOTIDE SEQUENCE</scope>
    <source>
        <strain evidence="11">CBS 11721</strain>
    </source>
</reference>